<reference evidence="2" key="1">
    <citation type="submission" date="2020-05" db="EMBL/GenBank/DDBJ databases">
        <authorList>
            <person name="Chiriac C."/>
            <person name="Salcher M."/>
            <person name="Ghai R."/>
            <person name="Kavagutti S V."/>
        </authorList>
    </citation>
    <scope>NUCLEOTIDE SEQUENCE</scope>
</reference>
<organism evidence="2">
    <name type="scientific">freshwater metagenome</name>
    <dbReference type="NCBI Taxonomy" id="449393"/>
    <lineage>
        <taxon>unclassified sequences</taxon>
        <taxon>metagenomes</taxon>
        <taxon>ecological metagenomes</taxon>
    </lineage>
</organism>
<dbReference type="InterPro" id="IPR011009">
    <property type="entry name" value="Kinase-like_dom_sf"/>
</dbReference>
<proteinExistence type="predicted"/>
<dbReference type="Gene3D" id="1.10.510.10">
    <property type="entry name" value="Transferase(Phosphotransferase) domain 1"/>
    <property type="match status" value="1"/>
</dbReference>
<dbReference type="Pfam" id="PF07714">
    <property type="entry name" value="PK_Tyr_Ser-Thr"/>
    <property type="match status" value="1"/>
</dbReference>
<sequence>MTSSIPLHAGRYSLEHLVSRSQGVTLWRGEDPALSRPVAITVIAADDPRAEAVADAARDAASLEARALVRILDVVTTPEHVMIVCEWVPGRTLADTYENRDGEPLGAAVAVRMAVRVASALADVHATGRTHGRLRPSSVLMTQDDEVRVRGVSIDAALWGSSADGIVADIHGVGSLLYAGLTGRWPDGMVDGVAAAPRSGEHILLPSQVTAEVPAAIDVLIARSVIGAGTVRGALPFTQMRDFADALRVVQGQLEGRRAPRAVPVQRRSRPHRTFGRMAGVAASLVTVSAVSIFGVITFTNATSPWGSAVQASNSEIFTKTASPSPLAISGNDAPAGTFIPVDVSLFDPFNLEQGSKSDPKLATDSSDLTQWTTGKYSTYDLDGNRGTGIVLDLGSARSVSAVSLKLVGNGSSVQVRLSSTMLKDPAKWTELARAVGAANEIDLRAPRPVVGQYVLLWFTGLPLADTGGYVGGVREALVRG</sequence>
<evidence type="ECO:0000259" key="1">
    <source>
        <dbReference type="Pfam" id="PF07714"/>
    </source>
</evidence>
<dbReference type="EMBL" id="CAFBMR010000055">
    <property type="protein sequence ID" value="CAB4918879.1"/>
    <property type="molecule type" value="Genomic_DNA"/>
</dbReference>
<gene>
    <name evidence="2" type="ORF">UFOPK3610_01289</name>
</gene>
<name>A0A6J7HSY5_9ZZZZ</name>
<dbReference type="CDD" id="cd13973">
    <property type="entry name" value="PK_MviN-like"/>
    <property type="match status" value="1"/>
</dbReference>
<dbReference type="InterPro" id="IPR001245">
    <property type="entry name" value="Ser-Thr/Tyr_kinase_cat_dom"/>
</dbReference>
<dbReference type="GO" id="GO:0004672">
    <property type="term" value="F:protein kinase activity"/>
    <property type="evidence" value="ECO:0007669"/>
    <property type="project" value="InterPro"/>
</dbReference>
<dbReference type="SUPFAM" id="SSF56112">
    <property type="entry name" value="Protein kinase-like (PK-like)"/>
    <property type="match status" value="1"/>
</dbReference>
<dbReference type="Gene3D" id="2.60.120.260">
    <property type="entry name" value="Galactose-binding domain-like"/>
    <property type="match status" value="1"/>
</dbReference>
<dbReference type="AlphaFoldDB" id="A0A6J7HSY5"/>
<dbReference type="Gene3D" id="3.30.200.20">
    <property type="entry name" value="Phosphorylase Kinase, domain 1"/>
    <property type="match status" value="1"/>
</dbReference>
<evidence type="ECO:0000313" key="2">
    <source>
        <dbReference type="EMBL" id="CAB4918879.1"/>
    </source>
</evidence>
<protein>
    <submittedName>
        <fullName evidence="2">Unannotated protein</fullName>
    </submittedName>
</protein>
<feature type="domain" description="Serine-threonine/tyrosine-protein kinase catalytic" evidence="1">
    <location>
        <begin position="33"/>
        <end position="149"/>
    </location>
</feature>
<accession>A0A6J7HSY5</accession>